<proteinExistence type="predicted"/>
<feature type="compositionally biased region" description="Basic and acidic residues" evidence="2">
    <location>
        <begin position="2404"/>
        <end position="2413"/>
    </location>
</feature>
<organism evidence="3 5">
    <name type="scientific">Hydra vulgaris</name>
    <name type="common">Hydra</name>
    <name type="synonym">Hydra attenuata</name>
    <dbReference type="NCBI Taxonomy" id="6087"/>
    <lineage>
        <taxon>Eukaryota</taxon>
        <taxon>Metazoa</taxon>
        <taxon>Cnidaria</taxon>
        <taxon>Hydrozoa</taxon>
        <taxon>Hydroidolina</taxon>
        <taxon>Anthoathecata</taxon>
        <taxon>Aplanulata</taxon>
        <taxon>Hydridae</taxon>
        <taxon>Hydra</taxon>
    </lineage>
</organism>
<dbReference type="RefSeq" id="XP_065651842.1">
    <property type="nucleotide sequence ID" value="XM_065795770.1"/>
</dbReference>
<feature type="coiled-coil region" evidence="1">
    <location>
        <begin position="233"/>
        <end position="260"/>
    </location>
</feature>
<accession>A0ABM4BRS8</accession>
<feature type="coiled-coil region" evidence="1">
    <location>
        <begin position="1816"/>
        <end position="1850"/>
    </location>
</feature>
<dbReference type="GeneID" id="100199580"/>
<feature type="coiled-coil region" evidence="1">
    <location>
        <begin position="1904"/>
        <end position="1938"/>
    </location>
</feature>
<keyword evidence="3" id="KW-1185">Reference proteome</keyword>
<name>A0ABM4BRS8_HYDVU</name>
<gene>
    <name evidence="4 5" type="primary">LOC100199580</name>
</gene>
<evidence type="ECO:0000313" key="5">
    <source>
        <dbReference type="RefSeq" id="XP_065651842.1"/>
    </source>
</evidence>
<feature type="compositionally biased region" description="Polar residues" evidence="2">
    <location>
        <begin position="2385"/>
        <end position="2397"/>
    </location>
</feature>
<feature type="coiled-coil region" evidence="1">
    <location>
        <begin position="2159"/>
        <end position="2211"/>
    </location>
</feature>
<feature type="region of interest" description="Disordered" evidence="2">
    <location>
        <begin position="2373"/>
        <end position="2413"/>
    </location>
</feature>
<evidence type="ECO:0000313" key="4">
    <source>
        <dbReference type="RefSeq" id="XP_065651841.1"/>
    </source>
</evidence>
<feature type="coiled-coil region" evidence="1">
    <location>
        <begin position="1101"/>
        <end position="1209"/>
    </location>
</feature>
<feature type="coiled-coil region" evidence="1">
    <location>
        <begin position="20"/>
        <end position="124"/>
    </location>
</feature>
<feature type="coiled-coil region" evidence="1">
    <location>
        <begin position="636"/>
        <end position="715"/>
    </location>
</feature>
<evidence type="ECO:0000256" key="1">
    <source>
        <dbReference type="SAM" id="Coils"/>
    </source>
</evidence>
<feature type="coiled-coil region" evidence="1">
    <location>
        <begin position="1634"/>
        <end position="1717"/>
    </location>
</feature>
<feature type="region of interest" description="Disordered" evidence="2">
    <location>
        <begin position="2339"/>
        <end position="2361"/>
    </location>
</feature>
<feature type="region of interest" description="Disordered" evidence="2">
    <location>
        <begin position="2254"/>
        <end position="2283"/>
    </location>
</feature>
<evidence type="ECO:0000256" key="2">
    <source>
        <dbReference type="SAM" id="MobiDB-lite"/>
    </source>
</evidence>
<feature type="coiled-coil region" evidence="1">
    <location>
        <begin position="1280"/>
        <end position="1601"/>
    </location>
</feature>
<feature type="coiled-coil region" evidence="1">
    <location>
        <begin position="293"/>
        <end position="418"/>
    </location>
</feature>
<sequence>MHDFKCIMEERFRTTLLQYFNQVDKEKKGLTEDLRKIKEDFFRYEEEKIRYRCENLHKDKVIRKLTENGKLLVTEIERLKTQNKHCDSELVKIIAENNELRKKISFENDAIPHLENELRNLAEENQYLKLLSDDTKVMQQKDEEIQKFSAQSEHYKSLCEKYHHDLHLQAETLNKLSTENSLLKSEYKSITADRSKLYNELLQKQATLQSECCRLEKERTDFEKENFELRNVLKKLDLHLAEKQKKIEQLESNISTEHKMFIEQTMYTKQIEESFNRLKLQNEASIKDNDLKTRNLTNENSSLKQDLETARHELQTQTLTTDNLLYEDGLKKMTIEKLNCKIKDLLNKINEQIKREFRLQQEINDKQTDFDSIVNSKNALEIKIKDLETVLEREKDASGRLINETNHAKSRLERLENEVLSHTRIKCELEQELDIAYKTIETLRKSCELGDEQRNKSKKEAEHLREQISTLENDMIAMKIQMEESKTQYTSVVKKFESCEMQRNRLQKEIIILQKKLCESVSNLHTNNQVIVCEMPDTKKETTFTNECAVLNLEKEAETSELHLVQTFNWKDESAHDVENYYFQKTNQKLSSELKTLTNSIDSMKNLLSERDQRIDILSNQKRQCEVQFNVVLEELNDLKKSVNLYEQNIAQLNEEKLQLTKEIHKNGALIKDLKLEVEQKNNLFTELSETLALKNKLVDELATETAQKDKAVKELVIEVRQKDDIVKDLINEVSQKDKFVKELGSELNQKENCVNDLFGELAEQEILIADLQEKINQNNQTFDEDKRKQESQVLELQSKLEQKELIVDELEICVEKLQKEFDKLSENQNKSLLIELYSELDEKNREIYELEVNCKNLRDLVDSQQENIDKLNLHIQLQKEQKVGKEATKEKSTAPLDVTNLYNNCTNDIITTKKLPTTNVLSEHLHPDTISSSFDISSDTRDFSNKNAVLNVYRDTDFLKQTTNAVIESKTNDDINEQPSEVIVFKKEYLDALEALRQKDILIQELRDSIQNFEKENTLNDSGNFFDNTSDSNTMGRKTKPFSTSSALMELKLPQPGYFSIVQSSSEMESTSRNRTASLPTTPIPFKPPPAPSSNVVGAISIWAEERRRFELEKKELMNKFNQEIRLTKERNLKVEASAEDLRTEIVRLNSEVLDKKIEIRKLEDDLKLAQRKQERAEESYRKVVAKNETLEHEILENRRKIREVQAKRNASEVTELHYKRELNKLNNSAESLGEHCSVLIKEREMLEEKVKVQDRYHEDLLEKLKNSQREVDYWKHNVEMIQKECQELMSRNEDLENKNQKQSLNLDTIESNLRETQDDANTWKEKSIYVDEICGKLVNENRSLKKDLSAQSEHVQDIQNKLNEAKQHGDILNQQNSEYKSVINEFKLKVNDLEEETKNLSQQKKQLEQMIQGNNETQKELLTEKDIAENNSRYLQHKINELSQVVAQKENIISRHKEKEIELTTQLSEITEQLKVKKCALKQTTSNLDNELTNVERLEKLNCDMNKENKKLMNELLALKEKIQEANRENALFKDKIKKLEREQNNLDNMIAKTQKSNSELMESQQVAVEELKSFKNKNSMLEQEIINLKKEKDFLANKLLSGEIEFNKAKENFTRENTELVKELEYTRRSMGEFENILDQGQQDFDELENQLEVYRRENIELDEKLHGALKEHIRLQAELEELKKNCEKQINELETARRERDNEKHQHENLKQLKISLDNQLNERRNREDIFEERLRGYEQLLKSKEETLLCEKKEKETMQVDLIKFQKELIECITRQDETRKDIENKNKEIIEWKIKCDHFQNKITTLSSENVNLKSQFDTLTKNFDETQQKMYRFKVEKEELEQEHRKFSKHVCELELKLEDEQATHVIEKDQLLTELSALKRTTNEKDILNEKHTHHLTNKEKELYNMSQENEKLIEQIKTIEEEREMERQTLYESLEMWKDKANAIEVEMSAEITQLRATIDAMDHSNKNDASLIQATVQENKSLKSKMEEDKQRKKQNEMDIDSLKYDIVQLQNVVDSLEGRNEELSKQNMQIKDLLLDLEKKKKNIEIEKIKLMEDLNAKEEYIQDLQSDKGLTEKEKLNLTSEHSKLIAEMRSLKEQLINYEEIKTENESLKYDLEAILDERLSMQTQINELSHFRTDNYDLRSRVDRVIDMENENRSLKQDLREKELAYRDNLDKSNRENALLRRQVDNLIKKIQDLELRHVNFARSRPLSGLYFESKNTDIRPKAYSYDNLSEVGIDDFTPIKNATSTPTQDNKQGQASDLSRQPESSVTNTKQKLVEFRVVKTPRDDYLLKNDEAIKIRKFDSSYAHTPEEKLTLNIQSNPFLQRDKSMNSQLPKPINRSPTKSPGQDYLKKAALSFDMRPQSAETIKQDSLVKSPTKTKNGNDYVNKLKANFEKKQDGN</sequence>
<feature type="coiled-coil region" evidence="1">
    <location>
        <begin position="755"/>
        <end position="882"/>
    </location>
</feature>
<keyword evidence="1" id="KW-0175">Coiled coil</keyword>
<dbReference type="RefSeq" id="XP_065651841.1">
    <property type="nucleotide sequence ID" value="XM_065795769.1"/>
</dbReference>
<feature type="coiled-coil region" evidence="1">
    <location>
        <begin position="454"/>
        <end position="516"/>
    </location>
</feature>
<dbReference type="Proteomes" id="UP001652625">
    <property type="component" value="Chromosome 04"/>
</dbReference>
<protein>
    <submittedName>
        <fullName evidence="4 5">Leucine-rich repeat-containing protein DDB_G0290503 isoform X2</fullName>
    </submittedName>
</protein>
<evidence type="ECO:0000313" key="3">
    <source>
        <dbReference type="Proteomes" id="UP001652625"/>
    </source>
</evidence>
<feature type="compositionally biased region" description="Polar residues" evidence="2">
    <location>
        <begin position="2255"/>
        <end position="2283"/>
    </location>
</feature>
<feature type="compositionally biased region" description="Polar residues" evidence="2">
    <location>
        <begin position="2342"/>
        <end position="2358"/>
    </location>
</feature>
<reference evidence="4 5" key="1">
    <citation type="submission" date="2025-05" db="UniProtKB">
        <authorList>
            <consortium name="RefSeq"/>
        </authorList>
    </citation>
    <scope>IDENTIFICATION</scope>
</reference>
<feature type="coiled-coil region" evidence="1">
    <location>
        <begin position="1982"/>
        <end position="2131"/>
    </location>
</feature>